<feature type="transmembrane region" description="Helical" evidence="1">
    <location>
        <begin position="93"/>
        <end position="111"/>
    </location>
</feature>
<comment type="caution">
    <text evidence="2">The sequence shown here is derived from an EMBL/GenBank/DDBJ whole genome shotgun (WGS) entry which is preliminary data.</text>
</comment>
<dbReference type="RefSeq" id="WP_170244063.1">
    <property type="nucleotide sequence ID" value="NZ_VSKL01000001.1"/>
</dbReference>
<sequence length="430" mass="50176">MIKKINLSLFIVTTCLFFSLILFQGVILCNINLNYKIFGQILIVINLLLFFRTFKKKIFEPYLFVPFITLLYGYLGGINFIKRGAYVDYVNELYFMLFVFCIMLSYTLLSFSTVKKEKTFVLSRLFTDSSAIIISKIIIVSGFLSILIDWIQIGGIPIFISSDARMESKPILRLVFLISIFFSYYNILLKANRKNIIILSLFIISAILSGYRTTIFFILLIVFFKVSKSRFFKVHFKKAIFLFLLMFFFLNLLKLYRDVNKYGMDHYRYIMYKEQLPQKYFLVSPILHTIKEGPQIFQQIRDQIGDNYGGGTYFLEHISTILPGKQRNYGQVYNNITKAITDNTKTGTILSPFYIDFGVLGICLLGIILGILNFYFNLKEKSSKYYNVILMFVISFEITWIHGGAPFSPTFILAFLFFIFMIPVFNRVKS</sequence>
<feature type="transmembrane region" description="Helical" evidence="1">
    <location>
        <begin position="196"/>
        <end position="224"/>
    </location>
</feature>
<dbReference type="Proteomes" id="UP000324358">
    <property type="component" value="Unassembled WGS sequence"/>
</dbReference>
<gene>
    <name evidence="2" type="ORF">ES675_02755</name>
</gene>
<dbReference type="InterPro" id="IPR002760">
    <property type="entry name" value="O_anti_polymase"/>
</dbReference>
<feature type="transmembrane region" description="Helical" evidence="1">
    <location>
        <begin position="63"/>
        <end position="81"/>
    </location>
</feature>
<keyword evidence="3" id="KW-1185">Reference proteome</keyword>
<proteinExistence type="predicted"/>
<feature type="transmembrane region" description="Helical" evidence="1">
    <location>
        <begin position="7"/>
        <end position="27"/>
    </location>
</feature>
<feature type="transmembrane region" description="Helical" evidence="1">
    <location>
        <begin position="33"/>
        <end position="51"/>
    </location>
</feature>
<feature type="transmembrane region" description="Helical" evidence="1">
    <location>
        <begin position="171"/>
        <end position="189"/>
    </location>
</feature>
<evidence type="ECO:0000313" key="2">
    <source>
        <dbReference type="EMBL" id="TYB75070.1"/>
    </source>
</evidence>
<feature type="transmembrane region" description="Helical" evidence="1">
    <location>
        <begin position="131"/>
        <end position="151"/>
    </location>
</feature>
<evidence type="ECO:0000313" key="3">
    <source>
        <dbReference type="Proteomes" id="UP000324358"/>
    </source>
</evidence>
<reference evidence="2 3" key="1">
    <citation type="submission" date="2019-08" db="EMBL/GenBank/DDBJ databases">
        <title>Genomes of Antarctic Bizionia species.</title>
        <authorList>
            <person name="Bowman J.P."/>
        </authorList>
    </citation>
    <scope>NUCLEOTIDE SEQUENCE [LARGE SCALE GENOMIC DNA]</scope>
    <source>
        <strain evidence="2 3">APA-1</strain>
    </source>
</reference>
<dbReference type="AlphaFoldDB" id="A0A5D0R0L7"/>
<keyword evidence="1" id="KW-0472">Membrane</keyword>
<keyword evidence="1" id="KW-0812">Transmembrane</keyword>
<dbReference type="EMBL" id="VSKL01000001">
    <property type="protein sequence ID" value="TYB75070.1"/>
    <property type="molecule type" value="Genomic_DNA"/>
</dbReference>
<dbReference type="Pfam" id="PF01901">
    <property type="entry name" value="O_anti_polymase"/>
    <property type="match status" value="1"/>
</dbReference>
<feature type="transmembrane region" description="Helical" evidence="1">
    <location>
        <begin position="353"/>
        <end position="376"/>
    </location>
</feature>
<organism evidence="2 3">
    <name type="scientific">Bizionia algoritergicola</name>
    <dbReference type="NCBI Taxonomy" id="291187"/>
    <lineage>
        <taxon>Bacteria</taxon>
        <taxon>Pseudomonadati</taxon>
        <taxon>Bacteroidota</taxon>
        <taxon>Flavobacteriia</taxon>
        <taxon>Flavobacteriales</taxon>
        <taxon>Flavobacteriaceae</taxon>
        <taxon>Bizionia</taxon>
    </lineage>
</organism>
<feature type="transmembrane region" description="Helical" evidence="1">
    <location>
        <begin position="388"/>
        <end position="421"/>
    </location>
</feature>
<name>A0A5D0R0L7_9FLAO</name>
<protein>
    <recommendedName>
        <fullName evidence="4">Oligosaccharide repeat unit polymerase</fullName>
    </recommendedName>
</protein>
<evidence type="ECO:0008006" key="4">
    <source>
        <dbReference type="Google" id="ProtNLM"/>
    </source>
</evidence>
<evidence type="ECO:0000256" key="1">
    <source>
        <dbReference type="SAM" id="Phobius"/>
    </source>
</evidence>
<accession>A0A5D0R0L7</accession>
<keyword evidence="1" id="KW-1133">Transmembrane helix</keyword>
<feature type="transmembrane region" description="Helical" evidence="1">
    <location>
        <begin position="236"/>
        <end position="256"/>
    </location>
</feature>